<dbReference type="OrthoDB" id="5984008at2759"/>
<comment type="caution">
    <text evidence="1">The sequence shown here is derived from an EMBL/GenBank/DDBJ whole genome shotgun (WGS) entry which is preliminary data.</text>
</comment>
<name>A0A6A4VJH5_AMPAM</name>
<gene>
    <name evidence="1" type="ORF">FJT64_006002</name>
</gene>
<keyword evidence="2" id="KW-1185">Reference proteome</keyword>
<evidence type="ECO:0000313" key="1">
    <source>
        <dbReference type="EMBL" id="KAF0296547.1"/>
    </source>
</evidence>
<dbReference type="EMBL" id="VIIS01001550">
    <property type="protein sequence ID" value="KAF0296547.1"/>
    <property type="molecule type" value="Genomic_DNA"/>
</dbReference>
<reference evidence="1 2" key="1">
    <citation type="submission" date="2019-07" db="EMBL/GenBank/DDBJ databases">
        <title>Draft genome assembly of a fouling barnacle, Amphibalanus amphitrite (Darwin, 1854): The first reference genome for Thecostraca.</title>
        <authorList>
            <person name="Kim W."/>
        </authorList>
    </citation>
    <scope>NUCLEOTIDE SEQUENCE [LARGE SCALE GENOMIC DNA]</scope>
    <source>
        <strain evidence="1">SNU_AA5</strain>
        <tissue evidence="1">Soma without cirri and trophi</tissue>
    </source>
</reference>
<dbReference type="Proteomes" id="UP000440578">
    <property type="component" value="Unassembled WGS sequence"/>
</dbReference>
<organism evidence="1 2">
    <name type="scientific">Amphibalanus amphitrite</name>
    <name type="common">Striped barnacle</name>
    <name type="synonym">Balanus amphitrite</name>
    <dbReference type="NCBI Taxonomy" id="1232801"/>
    <lineage>
        <taxon>Eukaryota</taxon>
        <taxon>Metazoa</taxon>
        <taxon>Ecdysozoa</taxon>
        <taxon>Arthropoda</taxon>
        <taxon>Crustacea</taxon>
        <taxon>Multicrustacea</taxon>
        <taxon>Cirripedia</taxon>
        <taxon>Thoracica</taxon>
        <taxon>Thoracicalcarea</taxon>
        <taxon>Balanomorpha</taxon>
        <taxon>Balanoidea</taxon>
        <taxon>Balanidae</taxon>
        <taxon>Amphibalaninae</taxon>
        <taxon>Amphibalanus</taxon>
    </lineage>
</organism>
<sequence length="67" mass="7531">MGLGRSRARRGVIFDTETDQLQSAMLAAMREQQRNPSLDFVLDPTVSVINTVNVYKISRLSEYITAV</sequence>
<evidence type="ECO:0000313" key="2">
    <source>
        <dbReference type="Proteomes" id="UP000440578"/>
    </source>
</evidence>
<dbReference type="AlphaFoldDB" id="A0A6A4VJH5"/>
<proteinExistence type="predicted"/>
<protein>
    <submittedName>
        <fullName evidence="1">Uncharacterized protein</fullName>
    </submittedName>
</protein>
<accession>A0A6A4VJH5</accession>